<sequence length="138" mass="15510">MRLLQISTTACDGSDVFWPWFLWLLAAFILGFLLGWLLKSIFGCGNSKEEETYVKQDLKKVEGIGPKIEGLLNDKGIISYKQLSNTSIDFLESMLVDAGPAFITHRGMTRTWPAQANLADLGEWEELENWQKVLKGGV</sequence>
<dbReference type="Gene3D" id="1.10.150.20">
    <property type="entry name" value="5' to 3' exonuclease, C-terminal subdomain"/>
    <property type="match status" value="1"/>
</dbReference>
<name>A0A2I7SEE8_9FLAO</name>
<evidence type="ECO:0008006" key="4">
    <source>
        <dbReference type="Google" id="ProtNLM"/>
    </source>
</evidence>
<reference evidence="3" key="1">
    <citation type="submission" date="2018-01" db="EMBL/GenBank/DDBJ databases">
        <title>Complete genome of Tamlana sp. UJ94.</title>
        <authorList>
            <person name="Jung J."/>
            <person name="Chung D."/>
            <person name="Bae S.S."/>
            <person name="Baek K."/>
        </authorList>
    </citation>
    <scope>NUCLEOTIDE SEQUENCE [LARGE SCALE GENOMIC DNA]</scope>
    <source>
        <strain evidence="3">UJ94</strain>
    </source>
</reference>
<accession>A0A2I7SEE8</accession>
<evidence type="ECO:0000256" key="1">
    <source>
        <dbReference type="SAM" id="Phobius"/>
    </source>
</evidence>
<dbReference type="OrthoDB" id="1493222at2"/>
<organism evidence="2 3">
    <name type="scientific">Pseudotamlana carrageenivorans</name>
    <dbReference type="NCBI Taxonomy" id="2069432"/>
    <lineage>
        <taxon>Bacteria</taxon>
        <taxon>Pseudomonadati</taxon>
        <taxon>Bacteroidota</taxon>
        <taxon>Flavobacteriia</taxon>
        <taxon>Flavobacteriales</taxon>
        <taxon>Flavobacteriaceae</taxon>
        <taxon>Pseudotamlana</taxon>
    </lineage>
</organism>
<keyword evidence="3" id="KW-1185">Reference proteome</keyword>
<keyword evidence="1" id="KW-1133">Transmembrane helix</keyword>
<dbReference type="AlphaFoldDB" id="A0A2I7SEE8"/>
<evidence type="ECO:0000313" key="2">
    <source>
        <dbReference type="EMBL" id="AUS04279.1"/>
    </source>
</evidence>
<evidence type="ECO:0000313" key="3">
    <source>
        <dbReference type="Proteomes" id="UP000236592"/>
    </source>
</evidence>
<dbReference type="RefSeq" id="WP_102994392.1">
    <property type="nucleotide sequence ID" value="NZ_CP025938.1"/>
</dbReference>
<protein>
    <recommendedName>
        <fullName evidence="4">DUF4332 domain-containing protein</fullName>
    </recommendedName>
</protein>
<gene>
    <name evidence="2" type="ORF">C1A40_01785</name>
</gene>
<proteinExistence type="predicted"/>
<keyword evidence="1" id="KW-0472">Membrane</keyword>
<dbReference type="EMBL" id="CP025938">
    <property type="protein sequence ID" value="AUS04279.1"/>
    <property type="molecule type" value="Genomic_DNA"/>
</dbReference>
<feature type="transmembrane region" description="Helical" evidence="1">
    <location>
        <begin position="20"/>
        <end position="38"/>
    </location>
</feature>
<dbReference type="KEGG" id="taj:C1A40_01785"/>
<dbReference type="Proteomes" id="UP000236592">
    <property type="component" value="Chromosome"/>
</dbReference>
<keyword evidence="1" id="KW-0812">Transmembrane</keyword>